<evidence type="ECO:0000256" key="2">
    <source>
        <dbReference type="ARBA" id="ARBA00006499"/>
    </source>
</evidence>
<dbReference type="EC" id="3.1.2.22" evidence="3"/>
<comment type="catalytic activity">
    <reaction evidence="10">
        <text>1-hexadecanoyl-sn-glycero-3-phosphocholine + H2O = sn-glycerol 3-phosphocholine + hexadecanoate + H(+)</text>
        <dbReference type="Rhea" id="RHEA:40435"/>
        <dbReference type="ChEBI" id="CHEBI:7896"/>
        <dbReference type="ChEBI" id="CHEBI:15377"/>
        <dbReference type="ChEBI" id="CHEBI:15378"/>
        <dbReference type="ChEBI" id="CHEBI:16870"/>
        <dbReference type="ChEBI" id="CHEBI:72998"/>
    </reaction>
    <physiologicalReaction direction="left-to-right" evidence="10">
        <dbReference type="Rhea" id="RHEA:40436"/>
    </physiologicalReaction>
</comment>
<accession>A0ABD6EJZ1</accession>
<evidence type="ECO:0000256" key="10">
    <source>
        <dbReference type="ARBA" id="ARBA00048656"/>
    </source>
</evidence>
<keyword evidence="4" id="KW-0963">Cytoplasm</keyword>
<evidence type="ECO:0000256" key="5">
    <source>
        <dbReference type="ARBA" id="ARBA00022801"/>
    </source>
</evidence>
<comment type="catalytic activity">
    <reaction evidence="9">
        <text>S-hexadecanoyl-L-cysteinyl-[protein] + H2O = L-cysteinyl-[protein] + hexadecanoate + H(+)</text>
        <dbReference type="Rhea" id="RHEA:19233"/>
        <dbReference type="Rhea" id="RHEA-COMP:10131"/>
        <dbReference type="Rhea" id="RHEA-COMP:11032"/>
        <dbReference type="ChEBI" id="CHEBI:7896"/>
        <dbReference type="ChEBI" id="CHEBI:15377"/>
        <dbReference type="ChEBI" id="CHEBI:15378"/>
        <dbReference type="ChEBI" id="CHEBI:29950"/>
        <dbReference type="ChEBI" id="CHEBI:74151"/>
        <dbReference type="EC" id="3.1.2.22"/>
    </reaction>
</comment>
<comment type="subcellular location">
    <subcellularLocation>
        <location evidence="1">Cytoplasm</location>
    </subcellularLocation>
</comment>
<comment type="caution">
    <text evidence="13">The sequence shown here is derived from an EMBL/GenBank/DDBJ whole genome shotgun (WGS) entry which is preliminary data.</text>
</comment>
<name>A0ABD6EJZ1_9BILA</name>
<gene>
    <name evidence="13" type="ORF">AB6A40_003721</name>
</gene>
<dbReference type="EMBL" id="JBGFUD010001998">
    <property type="protein sequence ID" value="MFH4977012.1"/>
    <property type="molecule type" value="Genomic_DNA"/>
</dbReference>
<dbReference type="InterPro" id="IPR003140">
    <property type="entry name" value="PLipase/COase/thioEstase"/>
</dbReference>
<evidence type="ECO:0000256" key="6">
    <source>
        <dbReference type="ARBA" id="ARBA00022832"/>
    </source>
</evidence>
<dbReference type="FunFam" id="3.40.50.1820:FF:000010">
    <property type="entry name" value="Acyl-protein thioesterase 2"/>
    <property type="match status" value="1"/>
</dbReference>
<keyword evidence="11" id="KW-0732">Signal</keyword>
<evidence type="ECO:0000256" key="11">
    <source>
        <dbReference type="SAM" id="SignalP"/>
    </source>
</evidence>
<evidence type="ECO:0000313" key="14">
    <source>
        <dbReference type="Proteomes" id="UP001608902"/>
    </source>
</evidence>
<dbReference type="Proteomes" id="UP001608902">
    <property type="component" value="Unassembled WGS sequence"/>
</dbReference>
<reference evidence="13 14" key="1">
    <citation type="submission" date="2024-08" db="EMBL/GenBank/DDBJ databases">
        <title>Gnathostoma spinigerum genome.</title>
        <authorList>
            <person name="Gonzalez-Bertolin B."/>
            <person name="Monzon S."/>
            <person name="Zaballos A."/>
            <person name="Jimenez P."/>
            <person name="Dekumyoy P."/>
            <person name="Varona S."/>
            <person name="Cuesta I."/>
            <person name="Sumanam S."/>
            <person name="Adisakwattana P."/>
            <person name="Gasser R.B."/>
            <person name="Hernandez-Gonzalez A."/>
            <person name="Young N.D."/>
            <person name="Perteguer M.J."/>
        </authorList>
    </citation>
    <scope>NUCLEOTIDE SEQUENCE [LARGE SCALE GENOMIC DNA]</scope>
    <source>
        <strain evidence="13">AL3</strain>
        <tissue evidence="13">Liver</tissue>
    </source>
</reference>
<dbReference type="SUPFAM" id="SSF53474">
    <property type="entry name" value="alpha/beta-Hydrolases"/>
    <property type="match status" value="1"/>
</dbReference>
<dbReference type="PANTHER" id="PTHR10655">
    <property type="entry name" value="LYSOPHOSPHOLIPASE-RELATED"/>
    <property type="match status" value="1"/>
</dbReference>
<keyword evidence="6" id="KW-0276">Fatty acid metabolism</keyword>
<evidence type="ECO:0000256" key="9">
    <source>
        <dbReference type="ARBA" id="ARBA00047337"/>
    </source>
</evidence>
<feature type="chain" id="PRO_5044758825" description="palmitoyl-protein hydrolase" evidence="11">
    <location>
        <begin position="32"/>
        <end position="259"/>
    </location>
</feature>
<dbReference type="GO" id="GO:0008474">
    <property type="term" value="F:palmitoyl-(protein) hydrolase activity"/>
    <property type="evidence" value="ECO:0007669"/>
    <property type="project" value="UniProtKB-EC"/>
</dbReference>
<evidence type="ECO:0000256" key="1">
    <source>
        <dbReference type="ARBA" id="ARBA00004496"/>
    </source>
</evidence>
<evidence type="ECO:0000313" key="13">
    <source>
        <dbReference type="EMBL" id="MFH4977012.1"/>
    </source>
</evidence>
<evidence type="ECO:0000256" key="7">
    <source>
        <dbReference type="ARBA" id="ARBA00023098"/>
    </source>
</evidence>
<dbReference type="Gene3D" id="3.40.50.1820">
    <property type="entry name" value="alpha/beta hydrolase"/>
    <property type="match status" value="1"/>
</dbReference>
<dbReference type="InterPro" id="IPR029058">
    <property type="entry name" value="AB_hydrolase_fold"/>
</dbReference>
<feature type="signal peptide" evidence="11">
    <location>
        <begin position="1"/>
        <end position="31"/>
    </location>
</feature>
<keyword evidence="14" id="KW-1185">Reference proteome</keyword>
<dbReference type="PANTHER" id="PTHR10655:SF68">
    <property type="entry name" value="PALMITOYL-PROTEIN HYDROLASE"/>
    <property type="match status" value="1"/>
</dbReference>
<keyword evidence="5" id="KW-0378">Hydrolase</keyword>
<comment type="similarity">
    <text evidence="2">Belongs to the AB hydrolase superfamily. AB hydrolase 2 family.</text>
</comment>
<dbReference type="Pfam" id="PF02230">
    <property type="entry name" value="Abhydrolase_2"/>
    <property type="match status" value="1"/>
</dbReference>
<proteinExistence type="inferred from homology"/>
<evidence type="ECO:0000256" key="8">
    <source>
        <dbReference type="ARBA" id="ARBA00031195"/>
    </source>
</evidence>
<organism evidence="13 14">
    <name type="scientific">Gnathostoma spinigerum</name>
    <dbReference type="NCBI Taxonomy" id="75299"/>
    <lineage>
        <taxon>Eukaryota</taxon>
        <taxon>Metazoa</taxon>
        <taxon>Ecdysozoa</taxon>
        <taxon>Nematoda</taxon>
        <taxon>Chromadorea</taxon>
        <taxon>Rhabditida</taxon>
        <taxon>Spirurina</taxon>
        <taxon>Gnathostomatomorpha</taxon>
        <taxon>Gnathostomatoidea</taxon>
        <taxon>Gnathostomatidae</taxon>
        <taxon>Gnathostoma</taxon>
    </lineage>
</organism>
<dbReference type="GO" id="GO:0006631">
    <property type="term" value="P:fatty acid metabolic process"/>
    <property type="evidence" value="ECO:0007669"/>
    <property type="project" value="UniProtKB-KW"/>
</dbReference>
<dbReference type="InterPro" id="IPR050565">
    <property type="entry name" value="LYPA1-2/EST-like"/>
</dbReference>
<feature type="domain" description="Phospholipase/carboxylesterase/thioesterase" evidence="12">
    <location>
        <begin position="40"/>
        <end position="252"/>
    </location>
</feature>
<evidence type="ECO:0000256" key="4">
    <source>
        <dbReference type="ARBA" id="ARBA00022490"/>
    </source>
</evidence>
<sequence>MLPSLSRRSWFSHHRSLLNLLTFYFPGSTSSKPDVTYDMGDPVIIPARGTQSATLIFLHGLGDTGHGWSSVFEHEIREDHIKYICPHAPTRPVTLNMGMRMPAWYDMYGLTPDAQEDTDGINESTKIVHSLIDAEIRAGIPSNRIIIGGFSMGGALALYAGITYDKPLAGIIGLSSFLCQRDKIPGNHTVNSAIPIFMGHGAEDVLVPLTFGQMTQAYIKTFDPNITIKVYPGMGHSSCPEELRDVKGFIAKRLPKIGK</sequence>
<dbReference type="AlphaFoldDB" id="A0ABD6EJZ1"/>
<keyword evidence="7" id="KW-0443">Lipid metabolism</keyword>
<evidence type="ECO:0000259" key="12">
    <source>
        <dbReference type="Pfam" id="PF02230"/>
    </source>
</evidence>
<evidence type="ECO:0000256" key="3">
    <source>
        <dbReference type="ARBA" id="ARBA00012423"/>
    </source>
</evidence>
<dbReference type="GO" id="GO:0005737">
    <property type="term" value="C:cytoplasm"/>
    <property type="evidence" value="ECO:0007669"/>
    <property type="project" value="UniProtKB-SubCell"/>
</dbReference>
<protein>
    <recommendedName>
        <fullName evidence="3">palmitoyl-protein hydrolase</fullName>
        <ecNumber evidence="3">3.1.2.22</ecNumber>
    </recommendedName>
    <alternativeName>
        <fullName evidence="8">Palmitoyl-protein hydrolase</fullName>
    </alternativeName>
</protein>